<evidence type="ECO:0000313" key="2">
    <source>
        <dbReference type="EMBL" id="KAG2445001.1"/>
    </source>
</evidence>
<gene>
    <name evidence="2" type="ORF">HYH02_008871</name>
</gene>
<protein>
    <submittedName>
        <fullName evidence="2">Uncharacterized protein</fullName>
    </submittedName>
</protein>
<name>A0A835WCR8_9CHLO</name>
<evidence type="ECO:0000313" key="3">
    <source>
        <dbReference type="Proteomes" id="UP000613740"/>
    </source>
</evidence>
<evidence type="ECO:0000256" key="1">
    <source>
        <dbReference type="SAM" id="MobiDB-lite"/>
    </source>
</evidence>
<dbReference type="EMBL" id="JAEHOD010000028">
    <property type="protein sequence ID" value="KAG2445001.1"/>
    <property type="molecule type" value="Genomic_DNA"/>
</dbReference>
<keyword evidence="3" id="KW-1185">Reference proteome</keyword>
<reference evidence="2" key="1">
    <citation type="journal article" date="2020" name="bioRxiv">
        <title>Comparative genomics of Chlamydomonas.</title>
        <authorList>
            <person name="Craig R.J."/>
            <person name="Hasan A.R."/>
            <person name="Ness R.W."/>
            <person name="Keightley P.D."/>
        </authorList>
    </citation>
    <scope>NUCLEOTIDE SEQUENCE</scope>
    <source>
        <strain evidence="2">CCAP 11/173</strain>
    </source>
</reference>
<dbReference type="AlphaFoldDB" id="A0A835WCR8"/>
<accession>A0A835WCR8</accession>
<feature type="compositionally biased region" description="Acidic residues" evidence="1">
    <location>
        <begin position="486"/>
        <end position="512"/>
    </location>
</feature>
<comment type="caution">
    <text evidence="2">The sequence shown here is derived from an EMBL/GenBank/DDBJ whole genome shotgun (WGS) entry which is preliminary data.</text>
</comment>
<dbReference type="Proteomes" id="UP000613740">
    <property type="component" value="Unassembled WGS sequence"/>
</dbReference>
<sequence>MQARLNRSTGTCFLHTLLPLARFPAATTLHTGLLNQDDIVRHEEGLSGCGGLALPYEDDPQAAERQVAQLYTVIAGGGLNLAGLSPPVLYTGNAVSALDVLSRCTKLRSPDVLTDREGQDGYGQTMGLSTTDGPPLTDAAVSALAQLREAGFLASASPFLVEFDEPAGKGKGVPGARMALVDADLDGRAYEDVRKEADLDVEGHGEGVDGASTRLLAGVLAAALAELPPGPQRRVGELRLPTLDLPEGWTCRRARPAGGPDLLAGLCEHCDRVVCRGSIIITQLQAEYVTGSLDALLAAAGLPQQLRLMHGTWHQPEAQEQQMGTAGAVGLLPLTTPAPGGSNSSSTAGAAELALESATAAEALPDPPADLGPGAKRQWLRDLLLQHCGGATALSSAAARCLRFEGVAILPAAHAVLLEYASGTDAAALMSAVAASEGRVLSAAVVLVSRLGAPVALDRAVWELWCGPEEEAARCQAAEQAQAWIDSDDEEEGEEEEEEEEEGEEEEEEEEEGIHWSPDPPRAGAPTRA</sequence>
<proteinExistence type="predicted"/>
<feature type="region of interest" description="Disordered" evidence="1">
    <location>
        <begin position="476"/>
        <end position="529"/>
    </location>
</feature>
<feature type="region of interest" description="Disordered" evidence="1">
    <location>
        <begin position="115"/>
        <end position="134"/>
    </location>
</feature>
<organism evidence="2 3">
    <name type="scientific">Chlamydomonas schloesseri</name>
    <dbReference type="NCBI Taxonomy" id="2026947"/>
    <lineage>
        <taxon>Eukaryota</taxon>
        <taxon>Viridiplantae</taxon>
        <taxon>Chlorophyta</taxon>
        <taxon>core chlorophytes</taxon>
        <taxon>Chlorophyceae</taxon>
        <taxon>CS clade</taxon>
        <taxon>Chlamydomonadales</taxon>
        <taxon>Chlamydomonadaceae</taxon>
        <taxon>Chlamydomonas</taxon>
    </lineage>
</organism>